<sequence length="200" mass="21975">MYAVDAGDTPACDVLRRTHLTMFAKTAIVAYPLSAKIPQGLTRNEFLRREKEMTDGMDPLVIKYDSLYTKITSRSTKEPCAVCSDCKLCSYCPLEFYWPKDRGDLLTLVADDSAGSSTQAQSPSTPPQTGQENGNRGSSKNGGSDAFKSTMANPIMPLDRILEKRVLEKIPGFSKEKLGLMFEGGEEFAKLIGLKVRSGF</sequence>
<proteinExistence type="predicted"/>
<dbReference type="Proteomes" id="UP000305067">
    <property type="component" value="Unassembled WGS sequence"/>
</dbReference>
<evidence type="ECO:0000313" key="3">
    <source>
        <dbReference type="Proteomes" id="UP000305067"/>
    </source>
</evidence>
<name>A0A5C3QT55_9AGAR</name>
<evidence type="ECO:0000256" key="1">
    <source>
        <dbReference type="SAM" id="MobiDB-lite"/>
    </source>
</evidence>
<accession>A0A5C3QT55</accession>
<organism evidence="2 3">
    <name type="scientific">Pterulicium gracile</name>
    <dbReference type="NCBI Taxonomy" id="1884261"/>
    <lineage>
        <taxon>Eukaryota</taxon>
        <taxon>Fungi</taxon>
        <taxon>Dikarya</taxon>
        <taxon>Basidiomycota</taxon>
        <taxon>Agaricomycotina</taxon>
        <taxon>Agaricomycetes</taxon>
        <taxon>Agaricomycetidae</taxon>
        <taxon>Agaricales</taxon>
        <taxon>Pleurotineae</taxon>
        <taxon>Pterulaceae</taxon>
        <taxon>Pterulicium</taxon>
    </lineage>
</organism>
<evidence type="ECO:0000313" key="2">
    <source>
        <dbReference type="EMBL" id="TFL05062.1"/>
    </source>
</evidence>
<feature type="region of interest" description="Disordered" evidence="1">
    <location>
        <begin position="113"/>
        <end position="150"/>
    </location>
</feature>
<gene>
    <name evidence="2" type="ORF">BDV98DRAFT_589791</name>
</gene>
<feature type="compositionally biased region" description="Low complexity" evidence="1">
    <location>
        <begin position="113"/>
        <end position="144"/>
    </location>
</feature>
<reference evidence="2 3" key="1">
    <citation type="journal article" date="2019" name="Nat. Ecol. Evol.">
        <title>Megaphylogeny resolves global patterns of mushroom evolution.</title>
        <authorList>
            <person name="Varga T."/>
            <person name="Krizsan K."/>
            <person name="Foldi C."/>
            <person name="Dima B."/>
            <person name="Sanchez-Garcia M."/>
            <person name="Sanchez-Ramirez S."/>
            <person name="Szollosi G.J."/>
            <person name="Szarkandi J.G."/>
            <person name="Papp V."/>
            <person name="Albert L."/>
            <person name="Andreopoulos W."/>
            <person name="Angelini C."/>
            <person name="Antonin V."/>
            <person name="Barry K.W."/>
            <person name="Bougher N.L."/>
            <person name="Buchanan P."/>
            <person name="Buyck B."/>
            <person name="Bense V."/>
            <person name="Catcheside P."/>
            <person name="Chovatia M."/>
            <person name="Cooper J."/>
            <person name="Damon W."/>
            <person name="Desjardin D."/>
            <person name="Finy P."/>
            <person name="Geml J."/>
            <person name="Haridas S."/>
            <person name="Hughes K."/>
            <person name="Justo A."/>
            <person name="Karasinski D."/>
            <person name="Kautmanova I."/>
            <person name="Kiss B."/>
            <person name="Kocsube S."/>
            <person name="Kotiranta H."/>
            <person name="LaButti K.M."/>
            <person name="Lechner B.E."/>
            <person name="Liimatainen K."/>
            <person name="Lipzen A."/>
            <person name="Lukacs Z."/>
            <person name="Mihaltcheva S."/>
            <person name="Morgado L.N."/>
            <person name="Niskanen T."/>
            <person name="Noordeloos M.E."/>
            <person name="Ohm R.A."/>
            <person name="Ortiz-Santana B."/>
            <person name="Ovrebo C."/>
            <person name="Racz N."/>
            <person name="Riley R."/>
            <person name="Savchenko A."/>
            <person name="Shiryaev A."/>
            <person name="Soop K."/>
            <person name="Spirin V."/>
            <person name="Szebenyi C."/>
            <person name="Tomsovsky M."/>
            <person name="Tulloss R.E."/>
            <person name="Uehling J."/>
            <person name="Grigoriev I.V."/>
            <person name="Vagvolgyi C."/>
            <person name="Papp T."/>
            <person name="Martin F.M."/>
            <person name="Miettinen O."/>
            <person name="Hibbett D.S."/>
            <person name="Nagy L.G."/>
        </authorList>
    </citation>
    <scope>NUCLEOTIDE SEQUENCE [LARGE SCALE GENOMIC DNA]</scope>
    <source>
        <strain evidence="2 3">CBS 309.79</strain>
    </source>
</reference>
<protein>
    <submittedName>
        <fullName evidence="2">Uncharacterized protein</fullName>
    </submittedName>
</protein>
<dbReference type="EMBL" id="ML178817">
    <property type="protein sequence ID" value="TFL05062.1"/>
    <property type="molecule type" value="Genomic_DNA"/>
</dbReference>
<keyword evidence="3" id="KW-1185">Reference proteome</keyword>
<dbReference type="AlphaFoldDB" id="A0A5C3QT55"/>